<dbReference type="SUPFAM" id="SSF48008">
    <property type="entry name" value="GntR ligand-binding domain-like"/>
    <property type="match status" value="1"/>
</dbReference>
<dbReference type="PRINTS" id="PR00035">
    <property type="entry name" value="HTHGNTR"/>
</dbReference>
<evidence type="ECO:0000313" key="6">
    <source>
        <dbReference type="Proteomes" id="UP000219182"/>
    </source>
</evidence>
<proteinExistence type="predicted"/>
<protein>
    <recommendedName>
        <fullName evidence="4">HTH gntR-type domain-containing protein</fullName>
    </recommendedName>
</protein>
<dbReference type="PANTHER" id="PTHR43537">
    <property type="entry name" value="TRANSCRIPTIONAL REGULATOR, GNTR FAMILY"/>
    <property type="match status" value="1"/>
</dbReference>
<sequence length="226" mass="25807">MILARIQKLSAAIPENLAEMLEEEIIFGRLKSRERLTEEMVAERYGVSRSPVREALRLLERDGLVMREARRGIWVSPMSQRDFDEVYMCRIELEGLVAKQAAESADIAKKAEFKVLLSELKEAQSRNDARQFFIVDVRGSFLTYDLAGNKTLTRLLGGLEKQALRYRYHAYEQDPKIIQLSLDDTARIYDAITAGDGENAKAMTENLIREIWQSMRAGIRDAFGEG</sequence>
<keyword evidence="2" id="KW-0238">DNA-binding</keyword>
<evidence type="ECO:0000313" key="5">
    <source>
        <dbReference type="EMBL" id="PDQ22385.1"/>
    </source>
</evidence>
<dbReference type="GO" id="GO:0003700">
    <property type="term" value="F:DNA-binding transcription factor activity"/>
    <property type="evidence" value="ECO:0007669"/>
    <property type="project" value="InterPro"/>
</dbReference>
<dbReference type="EMBL" id="NWQG01000018">
    <property type="protein sequence ID" value="PDQ22385.1"/>
    <property type="molecule type" value="Genomic_DNA"/>
</dbReference>
<keyword evidence="1" id="KW-0805">Transcription regulation</keyword>
<dbReference type="InterPro" id="IPR011711">
    <property type="entry name" value="GntR_C"/>
</dbReference>
<dbReference type="GO" id="GO:0003677">
    <property type="term" value="F:DNA binding"/>
    <property type="evidence" value="ECO:0007669"/>
    <property type="project" value="UniProtKB-KW"/>
</dbReference>
<keyword evidence="6" id="KW-1185">Reference proteome</keyword>
<dbReference type="InterPro" id="IPR036388">
    <property type="entry name" value="WH-like_DNA-bd_sf"/>
</dbReference>
<dbReference type="InterPro" id="IPR008920">
    <property type="entry name" value="TF_FadR/GntR_C"/>
</dbReference>
<keyword evidence="3" id="KW-0804">Transcription</keyword>
<accession>A0A2A6FKX3</accession>
<dbReference type="Proteomes" id="UP000219182">
    <property type="component" value="Unassembled WGS sequence"/>
</dbReference>
<evidence type="ECO:0000256" key="1">
    <source>
        <dbReference type="ARBA" id="ARBA00023015"/>
    </source>
</evidence>
<dbReference type="SMART" id="SM00345">
    <property type="entry name" value="HTH_GNTR"/>
    <property type="match status" value="1"/>
</dbReference>
<reference evidence="5 6" key="1">
    <citation type="submission" date="2017-09" db="EMBL/GenBank/DDBJ databases">
        <title>Mesorhizobum sanjuanii sp. nov. isolated from nodules of Lotus tenuis in saline-alkaline lowlands of Flooding Pampa.</title>
        <authorList>
            <person name="Sannazzaro A.I."/>
            <person name="Torres Tejerizo G.A."/>
            <person name="Fontana F."/>
            <person name="Cumpa Velazquez L.M."/>
            <person name="Hansen L."/>
            <person name="Pistorio M."/>
            <person name="Estrella M.J."/>
        </authorList>
    </citation>
    <scope>NUCLEOTIDE SEQUENCE [LARGE SCALE GENOMIC DNA]</scope>
    <source>
        <strain evidence="5 6">BSA136</strain>
    </source>
</reference>
<dbReference type="RefSeq" id="WP_097572106.1">
    <property type="nucleotide sequence ID" value="NZ_NWQG01000018.1"/>
</dbReference>
<dbReference type="PANTHER" id="PTHR43537:SF24">
    <property type="entry name" value="GLUCONATE OPERON TRANSCRIPTIONAL REPRESSOR"/>
    <property type="match status" value="1"/>
</dbReference>
<dbReference type="AlphaFoldDB" id="A0A2A6FKX3"/>
<dbReference type="InterPro" id="IPR036390">
    <property type="entry name" value="WH_DNA-bd_sf"/>
</dbReference>
<dbReference type="SUPFAM" id="SSF46785">
    <property type="entry name" value="Winged helix' DNA-binding domain"/>
    <property type="match status" value="1"/>
</dbReference>
<dbReference type="SMART" id="SM00895">
    <property type="entry name" value="FCD"/>
    <property type="match status" value="1"/>
</dbReference>
<feature type="domain" description="HTH gntR-type" evidence="4">
    <location>
        <begin position="11"/>
        <end position="78"/>
    </location>
</feature>
<dbReference type="Pfam" id="PF07729">
    <property type="entry name" value="FCD"/>
    <property type="match status" value="1"/>
</dbReference>
<evidence type="ECO:0000256" key="3">
    <source>
        <dbReference type="ARBA" id="ARBA00023163"/>
    </source>
</evidence>
<gene>
    <name evidence="5" type="ORF">CN311_04040</name>
</gene>
<comment type="caution">
    <text evidence="5">The sequence shown here is derived from an EMBL/GenBank/DDBJ whole genome shotgun (WGS) entry which is preliminary data.</text>
</comment>
<dbReference type="CDD" id="cd07377">
    <property type="entry name" value="WHTH_GntR"/>
    <property type="match status" value="1"/>
</dbReference>
<dbReference type="PROSITE" id="PS50949">
    <property type="entry name" value="HTH_GNTR"/>
    <property type="match status" value="1"/>
</dbReference>
<dbReference type="Pfam" id="PF00392">
    <property type="entry name" value="GntR"/>
    <property type="match status" value="1"/>
</dbReference>
<name>A0A2A6FKX3_9HYPH</name>
<evidence type="ECO:0000256" key="2">
    <source>
        <dbReference type="ARBA" id="ARBA00023125"/>
    </source>
</evidence>
<evidence type="ECO:0000259" key="4">
    <source>
        <dbReference type="PROSITE" id="PS50949"/>
    </source>
</evidence>
<organism evidence="5 6">
    <name type="scientific">Mesorhizobium sanjuanii</name>
    <dbReference type="NCBI Taxonomy" id="2037900"/>
    <lineage>
        <taxon>Bacteria</taxon>
        <taxon>Pseudomonadati</taxon>
        <taxon>Pseudomonadota</taxon>
        <taxon>Alphaproteobacteria</taxon>
        <taxon>Hyphomicrobiales</taxon>
        <taxon>Phyllobacteriaceae</taxon>
        <taxon>Mesorhizobium</taxon>
    </lineage>
</organism>
<dbReference type="InterPro" id="IPR000524">
    <property type="entry name" value="Tscrpt_reg_HTH_GntR"/>
</dbReference>
<dbReference type="Gene3D" id="1.20.120.530">
    <property type="entry name" value="GntR ligand-binding domain-like"/>
    <property type="match status" value="1"/>
</dbReference>
<dbReference type="Gene3D" id="1.10.10.10">
    <property type="entry name" value="Winged helix-like DNA-binding domain superfamily/Winged helix DNA-binding domain"/>
    <property type="match status" value="1"/>
</dbReference>